<feature type="non-terminal residue" evidence="2">
    <location>
        <position position="276"/>
    </location>
</feature>
<reference evidence="2 3" key="1">
    <citation type="submission" date="2015-06" db="EMBL/GenBank/DDBJ databases">
        <title>Expansion of signal transduction pathways in fungi by whole-genome duplication.</title>
        <authorList>
            <consortium name="DOE Joint Genome Institute"/>
            <person name="Corrochano L.M."/>
            <person name="Kuo A."/>
            <person name="Marcet-Houben M."/>
            <person name="Polaino S."/>
            <person name="Salamov A."/>
            <person name="Villalobos J.M."/>
            <person name="Alvarez M.I."/>
            <person name="Avalos J."/>
            <person name="Benito E.P."/>
            <person name="Benoit I."/>
            <person name="Burger G."/>
            <person name="Camino L.P."/>
            <person name="Canovas D."/>
            <person name="Cerda-Olmedo E."/>
            <person name="Cheng J.-F."/>
            <person name="Dominguez A."/>
            <person name="Elias M."/>
            <person name="Eslava A.P."/>
            <person name="Glaser F."/>
            <person name="Grimwood J."/>
            <person name="Gutierrez G."/>
            <person name="Heitman J."/>
            <person name="Henrissat B."/>
            <person name="Iturriaga E.A."/>
            <person name="Lang B.F."/>
            <person name="Lavin J.L."/>
            <person name="Lee S."/>
            <person name="Li W."/>
            <person name="Lindquist E."/>
            <person name="Lopez-Garcia S."/>
            <person name="Luque E.M."/>
            <person name="Marcos A.T."/>
            <person name="Martin J."/>
            <person name="Mccluskey K."/>
            <person name="Medina H.R."/>
            <person name="Miralles-Duran A."/>
            <person name="Miyazaki A."/>
            <person name="Munoz-Torres E."/>
            <person name="Oguiza J.A."/>
            <person name="Ohm R."/>
            <person name="Olmedo M."/>
            <person name="Orejas M."/>
            <person name="Ortiz-Castellanos L."/>
            <person name="Pisabarro A.G."/>
            <person name="Rodriguez-Romero J."/>
            <person name="Ruiz-Herrera J."/>
            <person name="Ruiz-Vazquez R."/>
            <person name="Sanz C."/>
            <person name="Schackwitz W."/>
            <person name="Schmutz J."/>
            <person name="Shahriari M."/>
            <person name="Shelest E."/>
            <person name="Silva-Franco F."/>
            <person name="Soanes D."/>
            <person name="Syed K."/>
            <person name="Tagua V.G."/>
            <person name="Talbot N.J."/>
            <person name="Thon M."/>
            <person name="De Vries R.P."/>
            <person name="Wiebenga A."/>
            <person name="Yadav J.S."/>
            <person name="Braun E.L."/>
            <person name="Baker S."/>
            <person name="Garre V."/>
            <person name="Horwitz B."/>
            <person name="Torres-Martinez S."/>
            <person name="Idnurm A."/>
            <person name="Herrera-Estrella A."/>
            <person name="Gabaldon T."/>
            <person name="Grigoriev I.V."/>
        </authorList>
    </citation>
    <scope>NUCLEOTIDE SEQUENCE [LARGE SCALE GENOMIC DNA]</scope>
    <source>
        <strain evidence="2 3">CBS 277.49</strain>
    </source>
</reference>
<accession>A0A168H8C1</accession>
<dbReference type="GO" id="GO:0005634">
    <property type="term" value="C:nucleus"/>
    <property type="evidence" value="ECO:0007669"/>
    <property type="project" value="TreeGrafter"/>
</dbReference>
<dbReference type="InterPro" id="IPR004875">
    <property type="entry name" value="DDE_SF_endonuclease_dom"/>
</dbReference>
<dbReference type="PANTHER" id="PTHR19303">
    <property type="entry name" value="TRANSPOSON"/>
    <property type="match status" value="1"/>
</dbReference>
<dbReference type="STRING" id="747725.A0A168H8C1"/>
<evidence type="ECO:0000313" key="3">
    <source>
        <dbReference type="Proteomes" id="UP000077051"/>
    </source>
</evidence>
<comment type="caution">
    <text evidence="2">The sequence shown here is derived from an EMBL/GenBank/DDBJ whole genome shotgun (WGS) entry which is preliminary data.</text>
</comment>
<dbReference type="EMBL" id="AMYB01000010">
    <property type="protein sequence ID" value="OAC98487.1"/>
    <property type="molecule type" value="Genomic_DNA"/>
</dbReference>
<dbReference type="GO" id="GO:0003677">
    <property type="term" value="F:DNA binding"/>
    <property type="evidence" value="ECO:0007669"/>
    <property type="project" value="TreeGrafter"/>
</dbReference>
<feature type="domain" description="DDE-1" evidence="1">
    <location>
        <begin position="90"/>
        <end position="271"/>
    </location>
</feature>
<dbReference type="VEuPathDB" id="FungiDB:MUCCIDRAFT_121797"/>
<dbReference type="PANTHER" id="PTHR19303:SF73">
    <property type="entry name" value="PROTEIN PDC2"/>
    <property type="match status" value="1"/>
</dbReference>
<dbReference type="Pfam" id="PF03184">
    <property type="entry name" value="DDE_1"/>
    <property type="match status" value="1"/>
</dbReference>
<dbReference type="InterPro" id="IPR036397">
    <property type="entry name" value="RNaseH_sf"/>
</dbReference>
<dbReference type="Gene3D" id="3.30.420.10">
    <property type="entry name" value="Ribonuclease H-like superfamily/Ribonuclease H"/>
    <property type="match status" value="1"/>
</dbReference>
<dbReference type="OrthoDB" id="2446582at2759"/>
<proteinExistence type="predicted"/>
<evidence type="ECO:0000259" key="1">
    <source>
        <dbReference type="Pfam" id="PF03184"/>
    </source>
</evidence>
<dbReference type="Proteomes" id="UP000077051">
    <property type="component" value="Unassembled WGS sequence"/>
</dbReference>
<organism evidence="2 3">
    <name type="scientific">Mucor lusitanicus CBS 277.49</name>
    <dbReference type="NCBI Taxonomy" id="747725"/>
    <lineage>
        <taxon>Eukaryota</taxon>
        <taxon>Fungi</taxon>
        <taxon>Fungi incertae sedis</taxon>
        <taxon>Mucoromycota</taxon>
        <taxon>Mucoromycotina</taxon>
        <taxon>Mucoromycetes</taxon>
        <taxon>Mucorales</taxon>
        <taxon>Mucorineae</taxon>
        <taxon>Mucoraceae</taxon>
        <taxon>Mucor</taxon>
    </lineage>
</organism>
<protein>
    <recommendedName>
        <fullName evidence="1">DDE-1 domain-containing protein</fullName>
    </recommendedName>
</protein>
<gene>
    <name evidence="2" type="ORF">MUCCIDRAFT_121797</name>
</gene>
<sequence>PKKDRLKFSDGWVTDMLRRIGFKSRKLHGESSSVDLTSANIIGELRKIEKLLEPYDPEDILNFDETGLYYEQQPTRTISSKPMGGAKKSKNRFTVGLLTNYDGSYKGHPIVIGRRKTPKAATRKPALYRKTTCIGQTHYIEYHSNQTAWMTTEIFRKYIKRLNSSFAYAKRNVAILLDNASVHKLKEEFSNIKLIFLPANTTSKLQPLDAGIIANFKAHFRWHQYYRATNKYVAGVDLDLVEEYRMDEVDALFFLADAWRKVKPETIKNCWDHATI</sequence>
<evidence type="ECO:0000313" key="2">
    <source>
        <dbReference type="EMBL" id="OAC98487.1"/>
    </source>
</evidence>
<keyword evidence="3" id="KW-1185">Reference proteome</keyword>
<feature type="non-terminal residue" evidence="2">
    <location>
        <position position="1"/>
    </location>
</feature>
<name>A0A168H8C1_MUCCL</name>
<dbReference type="AlphaFoldDB" id="A0A168H8C1"/>
<dbReference type="InterPro" id="IPR050863">
    <property type="entry name" value="CenT-Element_Derived"/>
</dbReference>